<dbReference type="PANTHER" id="PTHR43355:SF2">
    <property type="entry name" value="FLAVIN REDUCTASE (NADPH)"/>
    <property type="match status" value="1"/>
</dbReference>
<dbReference type="GO" id="GO:0004074">
    <property type="term" value="F:biliverdin reductase [NAD(P)H] activity"/>
    <property type="evidence" value="ECO:0007669"/>
    <property type="project" value="TreeGrafter"/>
</dbReference>
<dbReference type="PANTHER" id="PTHR43355">
    <property type="entry name" value="FLAVIN REDUCTASE (NADPH)"/>
    <property type="match status" value="1"/>
</dbReference>
<dbReference type="AlphaFoldDB" id="A0AAW0GN90"/>
<accession>A0AAW0GN90</accession>
<dbReference type="SUPFAM" id="SSF51735">
    <property type="entry name" value="NAD(P)-binding Rossmann-fold domains"/>
    <property type="match status" value="1"/>
</dbReference>
<evidence type="ECO:0000313" key="4">
    <source>
        <dbReference type="Proteomes" id="UP001385951"/>
    </source>
</evidence>
<dbReference type="GO" id="GO:0042602">
    <property type="term" value="F:riboflavin reductase (NADPH) activity"/>
    <property type="evidence" value="ECO:0007669"/>
    <property type="project" value="TreeGrafter"/>
</dbReference>
<evidence type="ECO:0000313" key="3">
    <source>
        <dbReference type="EMBL" id="KAK7694211.1"/>
    </source>
</evidence>
<dbReference type="InterPro" id="IPR051606">
    <property type="entry name" value="Polyketide_Oxido-like"/>
</dbReference>
<evidence type="ECO:0000256" key="1">
    <source>
        <dbReference type="ARBA" id="ARBA00038376"/>
    </source>
</evidence>
<dbReference type="Pfam" id="PF13460">
    <property type="entry name" value="NAD_binding_10"/>
    <property type="match status" value="1"/>
</dbReference>
<dbReference type="Gene3D" id="3.40.50.720">
    <property type="entry name" value="NAD(P)-binding Rossmann-like Domain"/>
    <property type="match status" value="1"/>
</dbReference>
<sequence length="220" mass="23392">MKVLIFGGTGPAGLLLIKEALSKGHTVVIYARSPQKVPQDITSNPSVTIVEGQLTDADAISRATDGVHAVLSALGPPVAQGVTYPSNTPLAQAYGLILDAMRKHDVKRIILLGTASMKDEQDKFSLQFKLLVTGVALFAHGAYKDVVAIGDFIRGQPEDVLWTIARVPLLTSGAGTNHIAGYIGDGKTNTKLSRAAFAVFVLQELEGNEWCRKSPMISSP</sequence>
<keyword evidence="4" id="KW-1185">Reference proteome</keyword>
<proteinExistence type="inferred from homology"/>
<gene>
    <name evidence="3" type="ORF">QCA50_001391</name>
</gene>
<feature type="domain" description="NAD(P)-binding" evidence="2">
    <location>
        <begin position="7"/>
        <end position="206"/>
    </location>
</feature>
<evidence type="ECO:0000259" key="2">
    <source>
        <dbReference type="Pfam" id="PF13460"/>
    </source>
</evidence>
<reference evidence="3 4" key="1">
    <citation type="submission" date="2022-09" db="EMBL/GenBank/DDBJ databases">
        <authorList>
            <person name="Palmer J.M."/>
        </authorList>
    </citation>
    <scope>NUCLEOTIDE SEQUENCE [LARGE SCALE GENOMIC DNA]</scope>
    <source>
        <strain evidence="3 4">DSM 7382</strain>
    </source>
</reference>
<dbReference type="InterPro" id="IPR036291">
    <property type="entry name" value="NAD(P)-bd_dom_sf"/>
</dbReference>
<name>A0AAW0GN90_9APHY</name>
<dbReference type="EMBL" id="JASBNA010000002">
    <property type="protein sequence ID" value="KAK7694211.1"/>
    <property type="molecule type" value="Genomic_DNA"/>
</dbReference>
<dbReference type="Proteomes" id="UP001385951">
    <property type="component" value="Unassembled WGS sequence"/>
</dbReference>
<organism evidence="3 4">
    <name type="scientific">Cerrena zonata</name>
    <dbReference type="NCBI Taxonomy" id="2478898"/>
    <lineage>
        <taxon>Eukaryota</taxon>
        <taxon>Fungi</taxon>
        <taxon>Dikarya</taxon>
        <taxon>Basidiomycota</taxon>
        <taxon>Agaricomycotina</taxon>
        <taxon>Agaricomycetes</taxon>
        <taxon>Polyporales</taxon>
        <taxon>Cerrenaceae</taxon>
        <taxon>Cerrena</taxon>
    </lineage>
</organism>
<comment type="similarity">
    <text evidence="1">Belongs to the avfA family.</text>
</comment>
<comment type="caution">
    <text evidence="3">The sequence shown here is derived from an EMBL/GenBank/DDBJ whole genome shotgun (WGS) entry which is preliminary data.</text>
</comment>
<protein>
    <recommendedName>
        <fullName evidence="2">NAD(P)-binding domain-containing protein</fullName>
    </recommendedName>
</protein>
<dbReference type="InterPro" id="IPR016040">
    <property type="entry name" value="NAD(P)-bd_dom"/>
</dbReference>